<dbReference type="PROSITE" id="PS51296">
    <property type="entry name" value="RIESKE"/>
    <property type="match status" value="1"/>
</dbReference>
<evidence type="ECO:0000256" key="6">
    <source>
        <dbReference type="ARBA" id="ARBA00023063"/>
    </source>
</evidence>
<evidence type="ECO:0000313" key="9">
    <source>
        <dbReference type="EMBL" id="CAE0808040.1"/>
    </source>
</evidence>
<accession>A0A7S4CVS3</accession>
<keyword evidence="6" id="KW-0534">Nitrate assimilation</keyword>
<dbReference type="GO" id="GO:0051537">
    <property type="term" value="F:2 iron, 2 sulfur cluster binding"/>
    <property type="evidence" value="ECO:0007669"/>
    <property type="project" value="UniProtKB-KW"/>
</dbReference>
<evidence type="ECO:0000256" key="1">
    <source>
        <dbReference type="ARBA" id="ARBA00022714"/>
    </source>
</evidence>
<proteinExistence type="predicted"/>
<dbReference type="SUPFAM" id="SSF50022">
    <property type="entry name" value="ISP domain"/>
    <property type="match status" value="1"/>
</dbReference>
<dbReference type="Pfam" id="PF13806">
    <property type="entry name" value="Rieske_2"/>
    <property type="match status" value="1"/>
</dbReference>
<keyword evidence="3" id="KW-0560">Oxidoreductase</keyword>
<feature type="transmembrane region" description="Helical" evidence="7">
    <location>
        <begin position="287"/>
        <end position="309"/>
    </location>
</feature>
<evidence type="ECO:0000256" key="4">
    <source>
        <dbReference type="ARBA" id="ARBA00023004"/>
    </source>
</evidence>
<dbReference type="InterPro" id="IPR012748">
    <property type="entry name" value="Rieske-like_NirD"/>
</dbReference>
<evidence type="ECO:0000259" key="8">
    <source>
        <dbReference type="PROSITE" id="PS51296"/>
    </source>
</evidence>
<name>A0A7S4CVS3_9EUGL</name>
<keyword evidence="2" id="KW-0479">Metal-binding</keyword>
<keyword evidence="7" id="KW-0472">Membrane</keyword>
<feature type="transmembrane region" description="Helical" evidence="7">
    <location>
        <begin position="77"/>
        <end position="98"/>
    </location>
</feature>
<protein>
    <recommendedName>
        <fullName evidence="8">Rieske domain-containing protein</fullName>
    </recommendedName>
</protein>
<evidence type="ECO:0000256" key="7">
    <source>
        <dbReference type="SAM" id="Phobius"/>
    </source>
</evidence>
<dbReference type="InterPro" id="IPR036922">
    <property type="entry name" value="Rieske_2Fe-2S_sf"/>
</dbReference>
<dbReference type="EMBL" id="HBJA01054064">
    <property type="protein sequence ID" value="CAE0808040.1"/>
    <property type="molecule type" value="Transcribed_RNA"/>
</dbReference>
<dbReference type="GO" id="GO:0042128">
    <property type="term" value="P:nitrate assimilation"/>
    <property type="evidence" value="ECO:0007669"/>
    <property type="project" value="UniProtKB-KW"/>
</dbReference>
<dbReference type="PANTHER" id="PTHR43456">
    <property type="entry name" value="RIESKE (2FE-2S) DOMAIN-CONTAINING PROTEIN"/>
    <property type="match status" value="1"/>
</dbReference>
<dbReference type="AlphaFoldDB" id="A0A7S4CVS3"/>
<evidence type="ECO:0000256" key="5">
    <source>
        <dbReference type="ARBA" id="ARBA00023014"/>
    </source>
</evidence>
<reference evidence="9" key="1">
    <citation type="submission" date="2021-01" db="EMBL/GenBank/DDBJ databases">
        <authorList>
            <person name="Corre E."/>
            <person name="Pelletier E."/>
            <person name="Niang G."/>
            <person name="Scheremetjew M."/>
            <person name="Finn R."/>
            <person name="Kale V."/>
            <person name="Holt S."/>
            <person name="Cochrane G."/>
            <person name="Meng A."/>
            <person name="Brown T."/>
            <person name="Cohen L."/>
        </authorList>
    </citation>
    <scope>NUCLEOTIDE SEQUENCE</scope>
    <source>
        <strain evidence="9">CCMP1594</strain>
    </source>
</reference>
<organism evidence="9">
    <name type="scientific">Eutreptiella gymnastica</name>
    <dbReference type="NCBI Taxonomy" id="73025"/>
    <lineage>
        <taxon>Eukaryota</taxon>
        <taxon>Discoba</taxon>
        <taxon>Euglenozoa</taxon>
        <taxon>Euglenida</taxon>
        <taxon>Spirocuta</taxon>
        <taxon>Euglenophyceae</taxon>
        <taxon>Eutreptiales</taxon>
        <taxon>Eutreptiaceae</taxon>
        <taxon>Eutreptiella</taxon>
    </lineage>
</organism>
<dbReference type="InterPro" id="IPR017941">
    <property type="entry name" value="Rieske_2Fe-2S"/>
</dbReference>
<keyword evidence="7" id="KW-0812">Transmembrane</keyword>
<dbReference type="GO" id="GO:0008942">
    <property type="term" value="F:nitrite reductase [NAD(P)H] activity"/>
    <property type="evidence" value="ECO:0007669"/>
    <property type="project" value="InterPro"/>
</dbReference>
<keyword evidence="1" id="KW-0001">2Fe-2S</keyword>
<dbReference type="CDD" id="cd03467">
    <property type="entry name" value="Rieske"/>
    <property type="match status" value="1"/>
</dbReference>
<dbReference type="GO" id="GO:0046872">
    <property type="term" value="F:metal ion binding"/>
    <property type="evidence" value="ECO:0007669"/>
    <property type="project" value="UniProtKB-KW"/>
</dbReference>
<dbReference type="PANTHER" id="PTHR43456:SF2">
    <property type="entry name" value="RIESKE (2FE-2S) DOMAIN-CONTAINING PROTEIN"/>
    <property type="match status" value="1"/>
</dbReference>
<keyword evidence="4" id="KW-0408">Iron</keyword>
<dbReference type="Gene3D" id="2.102.10.10">
    <property type="entry name" value="Rieske [2Fe-2S] iron-sulphur domain"/>
    <property type="match status" value="1"/>
</dbReference>
<evidence type="ECO:0000256" key="2">
    <source>
        <dbReference type="ARBA" id="ARBA00022723"/>
    </source>
</evidence>
<keyword evidence="5" id="KW-0411">Iron-sulfur</keyword>
<keyword evidence="7" id="KW-1133">Transmembrane helix</keyword>
<feature type="domain" description="Rieske" evidence="8">
    <location>
        <begin position="124"/>
        <end position="234"/>
    </location>
</feature>
<evidence type="ECO:0000256" key="3">
    <source>
        <dbReference type="ARBA" id="ARBA00023002"/>
    </source>
</evidence>
<sequence length="340" mass="36759">MALAAPKPQHAAALSFAPTAGVRTTTQVPISRAVRRVTRPSVAVSAEAVDAAPEQHKALQMPTVGPAEALNRKAKMWASAIHSLVALPIILLMSAWVWSRKCAKVAMAATTGEATAVAEDGEYKFATMLEEIPKGTRKLVRLQGANILIFWYRNELYAIENRSPAEGAFNQGFEQARFTQNYGILCPSTETEFNMKTGEVMTWLPNNAVLRLLTPPCPPLEVFPVKVEQGEVRVAVPDGGERAYFDGGATSSFERNNVFGIEPRMYLEDGTYIDDDGVTQSQLDPGIIVVTTLAVAIVAVAGTAVCLYIESIPALAAFWIVGFAIVGKQVLDYSDLGQDE</sequence>
<gene>
    <name evidence="9" type="ORF">EGYM00163_LOCUS19169</name>
</gene>